<dbReference type="RefSeq" id="WP_386820054.1">
    <property type="nucleotide sequence ID" value="NZ_JBHUIT010000012.1"/>
</dbReference>
<proteinExistence type="predicted"/>
<reference evidence="4" key="1">
    <citation type="journal article" date="2019" name="Int. J. Syst. Evol. Microbiol.">
        <title>The Global Catalogue of Microorganisms (GCM) 10K type strain sequencing project: providing services to taxonomists for standard genome sequencing and annotation.</title>
        <authorList>
            <consortium name="The Broad Institute Genomics Platform"/>
            <consortium name="The Broad Institute Genome Sequencing Center for Infectious Disease"/>
            <person name="Wu L."/>
            <person name="Ma J."/>
        </authorList>
    </citation>
    <scope>NUCLEOTIDE SEQUENCE [LARGE SCALE GENOMIC DNA]</scope>
    <source>
        <strain evidence="4">CGMCC 4.7106</strain>
    </source>
</reference>
<evidence type="ECO:0000313" key="3">
    <source>
        <dbReference type="EMBL" id="MFD2256765.1"/>
    </source>
</evidence>
<dbReference type="InterPro" id="IPR024535">
    <property type="entry name" value="RHGA/B-epi-like_pectate_lyase"/>
</dbReference>
<keyword evidence="4" id="KW-1185">Reference proteome</keyword>
<dbReference type="Pfam" id="PF16315">
    <property type="entry name" value="DUF4955"/>
    <property type="match status" value="1"/>
</dbReference>
<dbReference type="Pfam" id="PF12708">
    <property type="entry name" value="Pect-lyase_RHGA_epim"/>
    <property type="match status" value="1"/>
</dbReference>
<organism evidence="3 4">
    <name type="scientific">Luteolibacter algae</name>
    <dbReference type="NCBI Taxonomy" id="454151"/>
    <lineage>
        <taxon>Bacteria</taxon>
        <taxon>Pseudomonadati</taxon>
        <taxon>Verrucomicrobiota</taxon>
        <taxon>Verrucomicrobiia</taxon>
        <taxon>Verrucomicrobiales</taxon>
        <taxon>Verrucomicrobiaceae</taxon>
        <taxon>Luteolibacter</taxon>
    </lineage>
</organism>
<evidence type="ECO:0000259" key="2">
    <source>
        <dbReference type="Pfam" id="PF16315"/>
    </source>
</evidence>
<feature type="domain" description="DUF4955" evidence="2">
    <location>
        <begin position="372"/>
        <end position="522"/>
    </location>
</feature>
<sequence>MRHSPSFSKLSQLCIFLGLLMEAKCENPSKIFQDFLRDKSTSELPDYSWAGYKFGEEGIPEPRGRIFNVNDYGAVPDDGIEDRDQIQAAIHAAEKAGGGIVFFPKGRFLVNEMADRKSGISVEHSNIILQGSGSGPEGTELFMRHHLLAKNPRQMWTTPAMFEFKGKHRMKSFKTKILSHKTDSDFTITVADGSNFKPGNMVILASQTPAANARRMAGLEPWPNWSTTLNAGVAVRERHEIKTISGNLITFGEPIRSPIISDHPWTMESYSASEGWGVEKLCFRGNLQGTFVHHQSAAVDSGWTFLNMSAAKDGYARDIRLVDISQGIIFSSSFACSIQMIVFEGNRGHSMTSATGSYGILMGPIYDHTKDGMYHGPSVSGGNIGGVIWRYSGKEKSGIDCHGSWPSCTLIDKSSSGLTGNGGSHTSLPNHLENLTYWNFHELGQAKIDYDFWDAQNPEFPNRYTGMKVVRPHIIGLHGAGSTFIEKHLGLVESLGKPVSPESLYEDQLERRLGYLPRWISEVKAR</sequence>
<dbReference type="EMBL" id="JBHUIT010000012">
    <property type="protein sequence ID" value="MFD2256765.1"/>
    <property type="molecule type" value="Genomic_DNA"/>
</dbReference>
<feature type="domain" description="Rhamnogalacturonase A/B/Epimerase-like pectate lyase" evidence="1">
    <location>
        <begin position="66"/>
        <end position="136"/>
    </location>
</feature>
<dbReference type="SUPFAM" id="SSF51126">
    <property type="entry name" value="Pectin lyase-like"/>
    <property type="match status" value="1"/>
</dbReference>
<dbReference type="Gene3D" id="2.160.20.10">
    <property type="entry name" value="Single-stranded right-handed beta-helix, Pectin lyase-like"/>
    <property type="match status" value="1"/>
</dbReference>
<comment type="caution">
    <text evidence="3">The sequence shown here is derived from an EMBL/GenBank/DDBJ whole genome shotgun (WGS) entry which is preliminary data.</text>
</comment>
<name>A0ABW5DBF4_9BACT</name>
<gene>
    <name evidence="3" type="ORF">ACFSSA_08765</name>
</gene>
<dbReference type="InterPro" id="IPR012334">
    <property type="entry name" value="Pectin_lyas_fold"/>
</dbReference>
<evidence type="ECO:0000259" key="1">
    <source>
        <dbReference type="Pfam" id="PF12708"/>
    </source>
</evidence>
<protein>
    <submittedName>
        <fullName evidence="3">DUF4955 domain-containing protein</fullName>
    </submittedName>
</protein>
<accession>A0ABW5DBF4</accession>
<dbReference type="Proteomes" id="UP001597375">
    <property type="component" value="Unassembled WGS sequence"/>
</dbReference>
<evidence type="ECO:0000313" key="4">
    <source>
        <dbReference type="Proteomes" id="UP001597375"/>
    </source>
</evidence>
<dbReference type="InterPro" id="IPR032532">
    <property type="entry name" value="DUF4955"/>
</dbReference>
<dbReference type="InterPro" id="IPR011050">
    <property type="entry name" value="Pectin_lyase_fold/virulence"/>
</dbReference>